<dbReference type="Proteomes" id="UP000008798">
    <property type="component" value="Chromosome"/>
</dbReference>
<dbReference type="AlphaFoldDB" id="D4J946"/>
<name>D4J946_9FIRM</name>
<accession>D4J946</accession>
<reference evidence="1 2" key="1">
    <citation type="submission" date="2010-03" db="EMBL/GenBank/DDBJ databases">
        <title>The genome sequence of Coprococcus catus GD/7.</title>
        <authorList>
            <consortium name="metaHIT consortium -- http://www.metahit.eu/"/>
            <person name="Pajon A."/>
            <person name="Turner K."/>
            <person name="Parkhill J."/>
            <person name="Duncan S."/>
            <person name="Flint H."/>
        </authorList>
    </citation>
    <scope>NUCLEOTIDE SEQUENCE [LARGE SCALE GENOMIC DNA]</scope>
    <source>
        <strain evidence="1 2">GD/7</strain>
    </source>
</reference>
<protein>
    <submittedName>
        <fullName evidence="1">Uncharacterized protein</fullName>
    </submittedName>
</protein>
<organism evidence="1 2">
    <name type="scientific">Coprococcus catus GD/7</name>
    <dbReference type="NCBI Taxonomy" id="717962"/>
    <lineage>
        <taxon>Bacteria</taxon>
        <taxon>Bacillati</taxon>
        <taxon>Bacillota</taxon>
        <taxon>Clostridia</taxon>
        <taxon>Lachnospirales</taxon>
        <taxon>Lachnospiraceae</taxon>
        <taxon>Coprococcus</taxon>
    </lineage>
</organism>
<dbReference type="HOGENOM" id="CLU_2421877_0_0_9"/>
<reference evidence="1 2" key="2">
    <citation type="submission" date="2010-03" db="EMBL/GenBank/DDBJ databases">
        <authorList>
            <person name="Pajon A."/>
        </authorList>
    </citation>
    <scope>NUCLEOTIDE SEQUENCE [LARGE SCALE GENOMIC DNA]</scope>
    <source>
        <strain evidence="1 2">GD/7</strain>
    </source>
</reference>
<gene>
    <name evidence="1" type="ORF">CC1_21670</name>
</gene>
<dbReference type="EMBL" id="FP929038">
    <property type="protein sequence ID" value="CBK80867.1"/>
    <property type="molecule type" value="Genomic_DNA"/>
</dbReference>
<dbReference type="KEGG" id="cct:CC1_21670"/>
<sequence>MRVSLEERKANMERYDIEELVLGLADIVRENRYLRQENTRLRKVEKEYHQSIIDRCRESEQASLNMFKAACVGIAHGKNDMELARDLVEHL</sequence>
<proteinExistence type="predicted"/>
<evidence type="ECO:0000313" key="1">
    <source>
        <dbReference type="EMBL" id="CBK80867.1"/>
    </source>
</evidence>
<dbReference type="PATRIC" id="fig|717962.3.peg.2082"/>
<dbReference type="STRING" id="717962.CC1_21670"/>
<evidence type="ECO:0000313" key="2">
    <source>
        <dbReference type="Proteomes" id="UP000008798"/>
    </source>
</evidence>